<proteinExistence type="predicted"/>
<sequence>MGIHTYARGPIRLVVMSGLGLALTGAATPAHAPTGDVRAAPVHSPMTAGATDPDLTALAQLWQRQAEAWARGDGHAYGATYTPDADFVNVTGEHIHTGREIGVRFQRYLGAQLKDSRIITLEEKVQMLSPTLAYIIRKGCVFYRAETSCHPNTTSWNTSLVVKTGGRWLVRSFHNTLVKPPKK</sequence>
<dbReference type="InterPro" id="IPR027843">
    <property type="entry name" value="DUF4440"/>
</dbReference>
<organism evidence="3 4">
    <name type="scientific">Sphaerisporangium album</name>
    <dbReference type="NCBI Taxonomy" id="509200"/>
    <lineage>
        <taxon>Bacteria</taxon>
        <taxon>Bacillati</taxon>
        <taxon>Actinomycetota</taxon>
        <taxon>Actinomycetes</taxon>
        <taxon>Streptosporangiales</taxon>
        <taxon>Streptosporangiaceae</taxon>
        <taxon>Sphaerisporangium</taxon>
    </lineage>
</organism>
<accession>A0A367FA89</accession>
<dbReference type="InterPro" id="IPR011944">
    <property type="entry name" value="Steroid_delta5-4_isomerase"/>
</dbReference>
<feature type="chain" id="PRO_5016835419" evidence="1">
    <location>
        <begin position="33"/>
        <end position="183"/>
    </location>
</feature>
<dbReference type="Gene3D" id="3.10.450.50">
    <property type="match status" value="1"/>
</dbReference>
<keyword evidence="4" id="KW-1185">Reference proteome</keyword>
<feature type="signal peptide" evidence="1">
    <location>
        <begin position="1"/>
        <end position="32"/>
    </location>
</feature>
<keyword evidence="1" id="KW-0732">Signal</keyword>
<evidence type="ECO:0000313" key="3">
    <source>
        <dbReference type="EMBL" id="RCG27296.1"/>
    </source>
</evidence>
<dbReference type="Proteomes" id="UP000253094">
    <property type="component" value="Unassembled WGS sequence"/>
</dbReference>
<evidence type="ECO:0000259" key="2">
    <source>
        <dbReference type="Pfam" id="PF14534"/>
    </source>
</evidence>
<dbReference type="AlphaFoldDB" id="A0A367FA89"/>
<dbReference type="Pfam" id="PF14534">
    <property type="entry name" value="DUF4440"/>
    <property type="match status" value="1"/>
</dbReference>
<dbReference type="RefSeq" id="WP_114031636.1">
    <property type="nucleotide sequence ID" value="NZ_QOIL01000016.1"/>
</dbReference>
<dbReference type="InterPro" id="IPR032710">
    <property type="entry name" value="NTF2-like_dom_sf"/>
</dbReference>
<dbReference type="NCBIfam" id="TIGR02246">
    <property type="entry name" value="SgcJ/EcaC family oxidoreductase"/>
    <property type="match status" value="1"/>
</dbReference>
<protein>
    <submittedName>
        <fullName evidence="3">SgcJ/EcaC family oxidoreductase</fullName>
    </submittedName>
</protein>
<dbReference type="OrthoDB" id="582586at2"/>
<evidence type="ECO:0000313" key="4">
    <source>
        <dbReference type="Proteomes" id="UP000253094"/>
    </source>
</evidence>
<feature type="domain" description="DUF4440" evidence="2">
    <location>
        <begin position="58"/>
        <end position="169"/>
    </location>
</feature>
<name>A0A367FA89_9ACTN</name>
<evidence type="ECO:0000256" key="1">
    <source>
        <dbReference type="SAM" id="SignalP"/>
    </source>
</evidence>
<dbReference type="SUPFAM" id="SSF54427">
    <property type="entry name" value="NTF2-like"/>
    <property type="match status" value="1"/>
</dbReference>
<reference evidence="3 4" key="1">
    <citation type="submission" date="2018-06" db="EMBL/GenBank/DDBJ databases">
        <title>Sphaerisporangium craniellae sp. nov., isolated from a marine sponge in the South China Sea.</title>
        <authorList>
            <person name="Li L."/>
        </authorList>
    </citation>
    <scope>NUCLEOTIDE SEQUENCE [LARGE SCALE GENOMIC DNA]</scope>
    <source>
        <strain evidence="3 4">CCTCC AA 208026</strain>
    </source>
</reference>
<comment type="caution">
    <text evidence="3">The sequence shown here is derived from an EMBL/GenBank/DDBJ whole genome shotgun (WGS) entry which is preliminary data.</text>
</comment>
<dbReference type="EMBL" id="QOIL01000016">
    <property type="protein sequence ID" value="RCG27296.1"/>
    <property type="molecule type" value="Genomic_DNA"/>
</dbReference>
<gene>
    <name evidence="3" type="ORF">DQ384_26650</name>
</gene>